<keyword evidence="3" id="KW-1185">Reference proteome</keyword>
<accession>A0A7J6VHA2</accession>
<organism evidence="2 3">
    <name type="scientific">Thalictrum thalictroides</name>
    <name type="common">Rue-anemone</name>
    <name type="synonym">Anemone thalictroides</name>
    <dbReference type="NCBI Taxonomy" id="46969"/>
    <lineage>
        <taxon>Eukaryota</taxon>
        <taxon>Viridiplantae</taxon>
        <taxon>Streptophyta</taxon>
        <taxon>Embryophyta</taxon>
        <taxon>Tracheophyta</taxon>
        <taxon>Spermatophyta</taxon>
        <taxon>Magnoliopsida</taxon>
        <taxon>Ranunculales</taxon>
        <taxon>Ranunculaceae</taxon>
        <taxon>Thalictroideae</taxon>
        <taxon>Thalictrum</taxon>
    </lineage>
</organism>
<comment type="caution">
    <text evidence="2">The sequence shown here is derived from an EMBL/GenBank/DDBJ whole genome shotgun (WGS) entry which is preliminary data.</text>
</comment>
<dbReference type="EMBL" id="JABWDY010032055">
    <property type="protein sequence ID" value="KAF5184476.1"/>
    <property type="molecule type" value="Genomic_DNA"/>
</dbReference>
<name>A0A7J6VHA2_THATH</name>
<dbReference type="AlphaFoldDB" id="A0A7J6VHA2"/>
<protein>
    <submittedName>
        <fullName evidence="2">Uncharacterized protein</fullName>
    </submittedName>
</protein>
<evidence type="ECO:0000256" key="1">
    <source>
        <dbReference type="SAM" id="Phobius"/>
    </source>
</evidence>
<keyword evidence="1" id="KW-1133">Transmembrane helix</keyword>
<dbReference type="Proteomes" id="UP000554482">
    <property type="component" value="Unassembled WGS sequence"/>
</dbReference>
<proteinExistence type="predicted"/>
<sequence length="160" mass="17461">MFPNVVSLLPFTTAAFGFNLFSLLLVLLGNLLFDYCGSNALKVEEGCTFRPDLGLFPKSNIVVSYNGLGMSLAATSCSHLTTSVVRVICCTSSVATLLNTVSFIMDKLSISHKVSIFSGSLQYFLISFPILWPEQVENIQLSAMISGDTIYRNNPTRQTS</sequence>
<reference evidence="2 3" key="1">
    <citation type="submission" date="2020-06" db="EMBL/GenBank/DDBJ databases">
        <title>Transcriptomic and genomic resources for Thalictrum thalictroides and T. hernandezii: Facilitating candidate gene discovery in an emerging model plant lineage.</title>
        <authorList>
            <person name="Arias T."/>
            <person name="Riano-Pachon D.M."/>
            <person name="Di Stilio V.S."/>
        </authorList>
    </citation>
    <scope>NUCLEOTIDE SEQUENCE [LARGE SCALE GENOMIC DNA]</scope>
    <source>
        <strain evidence="3">cv. WT478/WT964</strain>
        <tissue evidence="2">Leaves</tissue>
    </source>
</reference>
<evidence type="ECO:0000313" key="2">
    <source>
        <dbReference type="EMBL" id="KAF5184476.1"/>
    </source>
</evidence>
<gene>
    <name evidence="2" type="ORF">FRX31_025937</name>
</gene>
<keyword evidence="1" id="KW-0812">Transmembrane</keyword>
<feature type="transmembrane region" description="Helical" evidence="1">
    <location>
        <begin position="12"/>
        <end position="33"/>
    </location>
</feature>
<keyword evidence="1" id="KW-0472">Membrane</keyword>
<evidence type="ECO:0000313" key="3">
    <source>
        <dbReference type="Proteomes" id="UP000554482"/>
    </source>
</evidence>